<keyword evidence="2" id="KW-1185">Reference proteome</keyword>
<comment type="caution">
    <text evidence="1">The sequence shown here is derived from an EMBL/GenBank/DDBJ whole genome shotgun (WGS) entry which is preliminary data.</text>
</comment>
<dbReference type="EMBL" id="JAFEUM010000001">
    <property type="protein sequence ID" value="MBM7035696.1"/>
    <property type="molecule type" value="Genomic_DNA"/>
</dbReference>
<dbReference type="PROSITE" id="PS51257">
    <property type="entry name" value="PROKAR_LIPOPROTEIN"/>
    <property type="match status" value="1"/>
</dbReference>
<proteinExistence type="predicted"/>
<organism evidence="1 2">
    <name type="scientific">Vibrio ulleungensis</name>
    <dbReference type="NCBI Taxonomy" id="2807619"/>
    <lineage>
        <taxon>Bacteria</taxon>
        <taxon>Pseudomonadati</taxon>
        <taxon>Pseudomonadota</taxon>
        <taxon>Gammaproteobacteria</taxon>
        <taxon>Vibrionales</taxon>
        <taxon>Vibrionaceae</taxon>
        <taxon>Vibrio</taxon>
    </lineage>
</organism>
<accession>A0ABS2HF29</accession>
<evidence type="ECO:0000313" key="1">
    <source>
        <dbReference type="EMBL" id="MBM7035696.1"/>
    </source>
</evidence>
<name>A0ABS2HF29_9VIBR</name>
<evidence type="ECO:0000313" key="2">
    <source>
        <dbReference type="Proteomes" id="UP000809621"/>
    </source>
</evidence>
<gene>
    <name evidence="1" type="ORF">JQC93_04680</name>
</gene>
<evidence type="ECO:0008006" key="3">
    <source>
        <dbReference type="Google" id="ProtNLM"/>
    </source>
</evidence>
<protein>
    <recommendedName>
        <fullName evidence="3">Lipoprotein</fullName>
    </recommendedName>
</protein>
<dbReference type="RefSeq" id="WP_205157276.1">
    <property type="nucleotide sequence ID" value="NZ_JAFEUM010000001.1"/>
</dbReference>
<dbReference type="Proteomes" id="UP000809621">
    <property type="component" value="Unassembled WGS sequence"/>
</dbReference>
<sequence length="271" mass="29777">MYRNALMVLITSLLIACGGGSDGSPKGSTSSNVSTADELRQLYYDPSNGLLVIVDSASTSKFFLASLALLEEDRAEYVVGMNGVYDDNQLDLYQYYYREQTATDLIISTVEEANQISATATESTIDLNDVNGERVYSLDALVETLNIGTLTDLLAGLPIVDCQSGVCRTLNMSVDPDTLVFHYQEVEAPESDLSDTVTVCEISGQMLKVTEQYYKSPNNGYVNQCGSGNEYTNVEIQMAFVPAGTDRVAIVLTYVDLSDPSNRLHYARWFY</sequence>
<reference evidence="1 2" key="1">
    <citation type="submission" date="2021-02" db="EMBL/GenBank/DDBJ databases">
        <authorList>
            <person name="Park J.-S."/>
        </authorList>
    </citation>
    <scope>NUCLEOTIDE SEQUENCE [LARGE SCALE GENOMIC DNA]</scope>
    <source>
        <strain evidence="1 2">188UL20-2</strain>
    </source>
</reference>